<sequence>YEPILEDYPVFPPPSPRRILDNPEQYWSAVSARKFAAPQGIFEDSSLYTLYRLYECFVLDKRFAYRNMLEWLWRQEQWKICDIVDPQDDDPARYAFLAGVTCLIVKSFNARVALGLTRGASPLLSMEEAEKAKDIPHEQRPYEKVPEWAQKVPALATTLVIPTEEGETLTYKDDDRADPDFSKMNILLWTPHIYFT</sequence>
<dbReference type="Proteomes" id="UP000799750">
    <property type="component" value="Unassembled WGS sequence"/>
</dbReference>
<evidence type="ECO:0000313" key="2">
    <source>
        <dbReference type="Proteomes" id="UP000799750"/>
    </source>
</evidence>
<dbReference type="GO" id="GO:0003677">
    <property type="term" value="F:DNA binding"/>
    <property type="evidence" value="ECO:0007669"/>
    <property type="project" value="UniProtKB-KW"/>
</dbReference>
<proteinExistence type="predicted"/>
<protein>
    <submittedName>
        <fullName evidence="1">DNA-binding protein</fullName>
    </submittedName>
</protein>
<keyword evidence="1" id="KW-0238">DNA-binding</keyword>
<keyword evidence="2" id="KW-1185">Reference proteome</keyword>
<feature type="non-terminal residue" evidence="1">
    <location>
        <position position="196"/>
    </location>
</feature>
<reference evidence="1" key="1">
    <citation type="journal article" date="2020" name="Stud. Mycol.">
        <title>101 Dothideomycetes genomes: a test case for predicting lifestyles and emergence of pathogens.</title>
        <authorList>
            <person name="Haridas S."/>
            <person name="Albert R."/>
            <person name="Binder M."/>
            <person name="Bloem J."/>
            <person name="Labutti K."/>
            <person name="Salamov A."/>
            <person name="Andreopoulos B."/>
            <person name="Baker S."/>
            <person name="Barry K."/>
            <person name="Bills G."/>
            <person name="Bluhm B."/>
            <person name="Cannon C."/>
            <person name="Castanera R."/>
            <person name="Culley D."/>
            <person name="Daum C."/>
            <person name="Ezra D."/>
            <person name="Gonzalez J."/>
            <person name="Henrissat B."/>
            <person name="Kuo A."/>
            <person name="Liang C."/>
            <person name="Lipzen A."/>
            <person name="Lutzoni F."/>
            <person name="Magnuson J."/>
            <person name="Mondo S."/>
            <person name="Nolan M."/>
            <person name="Ohm R."/>
            <person name="Pangilinan J."/>
            <person name="Park H.-J."/>
            <person name="Ramirez L."/>
            <person name="Alfaro M."/>
            <person name="Sun H."/>
            <person name="Tritt A."/>
            <person name="Yoshinaga Y."/>
            <person name="Zwiers L.-H."/>
            <person name="Turgeon B."/>
            <person name="Goodwin S."/>
            <person name="Spatafora J."/>
            <person name="Crous P."/>
            <person name="Grigoriev I."/>
        </authorList>
    </citation>
    <scope>NUCLEOTIDE SEQUENCE</scope>
    <source>
        <strain evidence="1">CBS 269.34</strain>
    </source>
</reference>
<dbReference type="EMBL" id="MU004185">
    <property type="protein sequence ID" value="KAF2498205.1"/>
    <property type="molecule type" value="Genomic_DNA"/>
</dbReference>
<dbReference type="AlphaFoldDB" id="A0A6A6R0I0"/>
<dbReference type="OrthoDB" id="5422293at2759"/>
<accession>A0A6A6R0I0</accession>
<organism evidence="1 2">
    <name type="scientific">Lophium mytilinum</name>
    <dbReference type="NCBI Taxonomy" id="390894"/>
    <lineage>
        <taxon>Eukaryota</taxon>
        <taxon>Fungi</taxon>
        <taxon>Dikarya</taxon>
        <taxon>Ascomycota</taxon>
        <taxon>Pezizomycotina</taxon>
        <taxon>Dothideomycetes</taxon>
        <taxon>Pleosporomycetidae</taxon>
        <taxon>Mytilinidiales</taxon>
        <taxon>Mytilinidiaceae</taxon>
        <taxon>Lophium</taxon>
    </lineage>
</organism>
<gene>
    <name evidence="1" type="ORF">BU16DRAFT_446697</name>
</gene>
<evidence type="ECO:0000313" key="1">
    <source>
        <dbReference type="EMBL" id="KAF2498205.1"/>
    </source>
</evidence>
<name>A0A6A6R0I0_9PEZI</name>
<feature type="non-terminal residue" evidence="1">
    <location>
        <position position="1"/>
    </location>
</feature>